<keyword evidence="3" id="KW-1185">Reference proteome</keyword>
<organism evidence="2 3">
    <name type="scientific">Burkholderia phage BcepF1</name>
    <dbReference type="NCBI Taxonomy" id="2886897"/>
    <lineage>
        <taxon>Viruses</taxon>
        <taxon>Duplodnaviria</taxon>
        <taxon>Heunggongvirae</taxon>
        <taxon>Uroviricota</taxon>
        <taxon>Caudoviricetes</taxon>
        <taxon>Lindbergviridae</taxon>
        <taxon>Bcepfunavirus</taxon>
        <taxon>Bcepfunavirus bcepF1</taxon>
    </lineage>
</organism>
<feature type="compositionally biased region" description="Basic and acidic residues" evidence="1">
    <location>
        <begin position="443"/>
        <end position="461"/>
    </location>
</feature>
<evidence type="ECO:0000313" key="3">
    <source>
        <dbReference type="Proteomes" id="UP000001793"/>
    </source>
</evidence>
<sequence length="583" mass="61266">MSDTIQVGAHTLHQGDLIPQALHNAPCVATMFDTDFSLYLPFSGIVSPVTDTETEWIGIVNSGATATNPKLTLSLKRGVKIGDVLQGKFVDFVVLERGDEWVFTTSQPDIVYGVCVSKLGSGGGGIQDAPDDGFPYVRDSKEWSRLQGLSMHFADFPAHDAPYDMDTGDVPPDGSVVGGSNQIGQLQSFVLPKDKAYFGQWFLFSAEFGPYDIDSHTGLYYIDADGKQAIAHAGSPLHLEQGTFVRAVYNNWWHVYAEGNTRMDKNQTYVVLKDSGASGNAIIDLSGVLTIKDSSTPGSIGAGPQYWVPALDCAVTVTPDTPLEIDTADGLMTFDTVITFTVYDNAQDKVGVEAFSLDLKTGQKPVMPAAQFSIKAGQILEAKQSDPAALGTVNFFDVFIGMYGAVAGLGTGTGPMGPQGPAGKDGAPGAKGDKGDAGTPGVKGDDGDQGVKGDKGDKGDTGETGPAGGDAAVTVIETVATQTLNPGFNIIKTGAKTGSGAMYMPLSFNPGKRYLVLNASAGEISIGTGMDVYDENGMKSAGYPILTNGMTCEFFMNDSGRAIWIMTPQILPAMTANYGNPPA</sequence>
<accession>A1Z026</accession>
<dbReference type="Pfam" id="PF01391">
    <property type="entry name" value="Collagen"/>
    <property type="match status" value="1"/>
</dbReference>
<dbReference type="EMBL" id="EF153632">
    <property type="protein sequence ID" value="ABL96853.1"/>
    <property type="molecule type" value="Genomic_DNA"/>
</dbReference>
<reference evidence="2 3" key="1">
    <citation type="submission" date="2006-12" db="EMBL/GenBank/DDBJ databases">
        <title>Genomic analysis of Burkholderia ambifaria phage BcepF1, a member of the Bcep781- like phage supergroup.</title>
        <authorList>
            <person name="Summer E.J."/>
            <person name="Robinson S."/>
            <person name="Haines C."/>
            <person name="Adams B."/>
            <person name="Daggett M."/>
            <person name="Landua J."/>
            <person name="Swanson S."/>
            <person name="Vorndam W."/>
            <person name="Morrison W."/>
            <person name="Nail K."/>
            <person name="Gonzalez C."/>
            <person name="Young R."/>
        </authorList>
    </citation>
    <scope>NUCLEOTIDE SEQUENCE [LARGE SCALE GENOMIC DNA]</scope>
</reference>
<dbReference type="KEGG" id="vg:4818299"/>
<feature type="region of interest" description="Disordered" evidence="1">
    <location>
        <begin position="414"/>
        <end position="469"/>
    </location>
</feature>
<name>A1Z026_9CAUD</name>
<gene>
    <name evidence="2" type="ORF">BcepF1.122</name>
</gene>
<dbReference type="Proteomes" id="UP000001793">
    <property type="component" value="Segment"/>
</dbReference>
<evidence type="ECO:0000256" key="1">
    <source>
        <dbReference type="SAM" id="MobiDB-lite"/>
    </source>
</evidence>
<dbReference type="GeneID" id="4818299"/>
<protein>
    <submittedName>
        <fullName evidence="2">Uncharacterized protein</fullName>
    </submittedName>
</protein>
<proteinExistence type="predicted"/>
<dbReference type="InterPro" id="IPR008160">
    <property type="entry name" value="Collagen"/>
</dbReference>
<evidence type="ECO:0000313" key="2">
    <source>
        <dbReference type="EMBL" id="ABL96853.1"/>
    </source>
</evidence>
<dbReference type="RefSeq" id="YP_001039806.1">
    <property type="nucleotide sequence ID" value="NC_009015.1"/>
</dbReference>
<feature type="compositionally biased region" description="Low complexity" evidence="1">
    <location>
        <begin position="419"/>
        <end position="430"/>
    </location>
</feature>
<dbReference type="PANTHER" id="PTHR24637">
    <property type="entry name" value="COLLAGEN"/>
    <property type="match status" value="1"/>
</dbReference>